<dbReference type="EMBL" id="PDCK01000040">
    <property type="protein sequence ID" value="PRQ53845.1"/>
    <property type="molecule type" value="Genomic_DNA"/>
</dbReference>
<sequence>MPDSVEDCDEHDTMIVIASFLWFGFSFYPMAFMLLYIAFSFIHPSEYEYSSQEKETKTEVLLFCTNSSE</sequence>
<accession>A0A2P6S594</accession>
<evidence type="ECO:0008006" key="4">
    <source>
        <dbReference type="Google" id="ProtNLM"/>
    </source>
</evidence>
<dbReference type="AlphaFoldDB" id="A0A2P6S594"/>
<dbReference type="Gramene" id="PRQ53845">
    <property type="protein sequence ID" value="PRQ53845"/>
    <property type="gene ID" value="RchiOBHm_Chr2g0170961"/>
</dbReference>
<evidence type="ECO:0000313" key="2">
    <source>
        <dbReference type="EMBL" id="PRQ53845.1"/>
    </source>
</evidence>
<gene>
    <name evidence="2" type="ORF">RchiOBHm_Chr2g0170961</name>
</gene>
<reference evidence="2 3" key="1">
    <citation type="journal article" date="2018" name="Nat. Genet.">
        <title>The Rosa genome provides new insights in the design of modern roses.</title>
        <authorList>
            <person name="Bendahmane M."/>
        </authorList>
    </citation>
    <scope>NUCLEOTIDE SEQUENCE [LARGE SCALE GENOMIC DNA]</scope>
    <source>
        <strain evidence="3">cv. Old Blush</strain>
    </source>
</reference>
<feature type="transmembrane region" description="Helical" evidence="1">
    <location>
        <begin position="20"/>
        <end position="42"/>
    </location>
</feature>
<keyword evidence="1" id="KW-0812">Transmembrane</keyword>
<name>A0A2P6S594_ROSCH</name>
<organism evidence="2 3">
    <name type="scientific">Rosa chinensis</name>
    <name type="common">China rose</name>
    <dbReference type="NCBI Taxonomy" id="74649"/>
    <lineage>
        <taxon>Eukaryota</taxon>
        <taxon>Viridiplantae</taxon>
        <taxon>Streptophyta</taxon>
        <taxon>Embryophyta</taxon>
        <taxon>Tracheophyta</taxon>
        <taxon>Spermatophyta</taxon>
        <taxon>Magnoliopsida</taxon>
        <taxon>eudicotyledons</taxon>
        <taxon>Gunneridae</taxon>
        <taxon>Pentapetalae</taxon>
        <taxon>rosids</taxon>
        <taxon>fabids</taxon>
        <taxon>Rosales</taxon>
        <taxon>Rosaceae</taxon>
        <taxon>Rosoideae</taxon>
        <taxon>Rosoideae incertae sedis</taxon>
        <taxon>Rosa</taxon>
    </lineage>
</organism>
<keyword evidence="3" id="KW-1185">Reference proteome</keyword>
<proteinExistence type="predicted"/>
<evidence type="ECO:0000256" key="1">
    <source>
        <dbReference type="SAM" id="Phobius"/>
    </source>
</evidence>
<keyword evidence="1" id="KW-0472">Membrane</keyword>
<comment type="caution">
    <text evidence="2">The sequence shown here is derived from an EMBL/GenBank/DDBJ whole genome shotgun (WGS) entry which is preliminary data.</text>
</comment>
<protein>
    <recommendedName>
        <fullName evidence="4">Transmembrane protein</fullName>
    </recommendedName>
</protein>
<evidence type="ECO:0000313" key="3">
    <source>
        <dbReference type="Proteomes" id="UP000238479"/>
    </source>
</evidence>
<dbReference type="Proteomes" id="UP000238479">
    <property type="component" value="Chromosome 2"/>
</dbReference>
<keyword evidence="1" id="KW-1133">Transmembrane helix</keyword>